<dbReference type="EMBL" id="UINC01145509">
    <property type="protein sequence ID" value="SVD35682.1"/>
    <property type="molecule type" value="Genomic_DNA"/>
</dbReference>
<proteinExistence type="predicted"/>
<dbReference type="AlphaFoldDB" id="A0A382UNC5"/>
<evidence type="ECO:0000256" key="1">
    <source>
        <dbReference type="SAM" id="Phobius"/>
    </source>
</evidence>
<accession>A0A382UNC5</accession>
<organism evidence="2">
    <name type="scientific">marine metagenome</name>
    <dbReference type="NCBI Taxonomy" id="408172"/>
    <lineage>
        <taxon>unclassified sequences</taxon>
        <taxon>metagenomes</taxon>
        <taxon>ecological metagenomes</taxon>
    </lineage>
</organism>
<reference evidence="2" key="1">
    <citation type="submission" date="2018-05" db="EMBL/GenBank/DDBJ databases">
        <authorList>
            <person name="Lanie J.A."/>
            <person name="Ng W.-L."/>
            <person name="Kazmierczak K.M."/>
            <person name="Andrzejewski T.M."/>
            <person name="Davidsen T.M."/>
            <person name="Wayne K.J."/>
            <person name="Tettelin H."/>
            <person name="Glass J.I."/>
            <person name="Rusch D."/>
            <person name="Podicherti R."/>
            <person name="Tsui H.-C.T."/>
            <person name="Winkler M.E."/>
        </authorList>
    </citation>
    <scope>NUCLEOTIDE SEQUENCE</scope>
</reference>
<name>A0A382UNC5_9ZZZZ</name>
<keyword evidence="1" id="KW-1133">Transmembrane helix</keyword>
<gene>
    <name evidence="2" type="ORF">METZ01_LOCUS388536</name>
</gene>
<feature type="transmembrane region" description="Helical" evidence="1">
    <location>
        <begin position="46"/>
        <end position="65"/>
    </location>
</feature>
<keyword evidence="1" id="KW-0472">Membrane</keyword>
<protein>
    <submittedName>
        <fullName evidence="2">Uncharacterized protein</fullName>
    </submittedName>
</protein>
<keyword evidence="1" id="KW-0812">Transmembrane</keyword>
<sequence length="88" mass="10663">MDDSKFGIRNKRGDWKPHGKIQSNPRYIIPFEPIKLFKHIFGWNGYIFPWAFLWALITVVLWFYLTPPLEQMKNFETGWIFFLLIRNA</sequence>
<evidence type="ECO:0000313" key="2">
    <source>
        <dbReference type="EMBL" id="SVD35682.1"/>
    </source>
</evidence>
<feature type="non-terminal residue" evidence="2">
    <location>
        <position position="88"/>
    </location>
</feature>